<protein>
    <submittedName>
        <fullName evidence="2">Uncharacterized protein</fullName>
    </submittedName>
</protein>
<feature type="region of interest" description="Disordered" evidence="1">
    <location>
        <begin position="86"/>
        <end position="106"/>
    </location>
</feature>
<dbReference type="Proteomes" id="UP001556367">
    <property type="component" value="Unassembled WGS sequence"/>
</dbReference>
<feature type="region of interest" description="Disordered" evidence="1">
    <location>
        <begin position="44"/>
        <end position="67"/>
    </location>
</feature>
<feature type="compositionally biased region" description="Basic and acidic residues" evidence="1">
    <location>
        <begin position="175"/>
        <end position="188"/>
    </location>
</feature>
<evidence type="ECO:0000313" key="3">
    <source>
        <dbReference type="Proteomes" id="UP001556367"/>
    </source>
</evidence>
<organism evidence="2 3">
    <name type="scientific">Hohenbuehelia grisea</name>
    <dbReference type="NCBI Taxonomy" id="104357"/>
    <lineage>
        <taxon>Eukaryota</taxon>
        <taxon>Fungi</taxon>
        <taxon>Dikarya</taxon>
        <taxon>Basidiomycota</taxon>
        <taxon>Agaricomycotina</taxon>
        <taxon>Agaricomycetes</taxon>
        <taxon>Agaricomycetidae</taxon>
        <taxon>Agaricales</taxon>
        <taxon>Pleurotineae</taxon>
        <taxon>Pleurotaceae</taxon>
        <taxon>Hohenbuehelia</taxon>
    </lineage>
</organism>
<feature type="region of interest" description="Disordered" evidence="1">
    <location>
        <begin position="134"/>
        <end position="236"/>
    </location>
</feature>
<gene>
    <name evidence="2" type="ORF">HGRIS_005427</name>
</gene>
<comment type="caution">
    <text evidence="2">The sequence shown here is derived from an EMBL/GenBank/DDBJ whole genome shotgun (WGS) entry which is preliminary data.</text>
</comment>
<keyword evidence="3" id="KW-1185">Reference proteome</keyword>
<accession>A0ABR3JZ47</accession>
<evidence type="ECO:0000256" key="1">
    <source>
        <dbReference type="SAM" id="MobiDB-lite"/>
    </source>
</evidence>
<reference evidence="3" key="1">
    <citation type="submission" date="2024-06" db="EMBL/GenBank/DDBJ databases">
        <title>Multi-omics analyses provide insights into the biosynthesis of the anticancer antibiotic pleurotin in Hohenbuehelia grisea.</title>
        <authorList>
            <person name="Weaver J.A."/>
            <person name="Alberti F."/>
        </authorList>
    </citation>
    <scope>NUCLEOTIDE SEQUENCE [LARGE SCALE GENOMIC DNA]</scope>
    <source>
        <strain evidence="3">T-177</strain>
    </source>
</reference>
<dbReference type="EMBL" id="JASNQZ010000001">
    <property type="protein sequence ID" value="KAL0960386.1"/>
    <property type="molecule type" value="Genomic_DNA"/>
</dbReference>
<feature type="compositionally biased region" description="Basic and acidic residues" evidence="1">
    <location>
        <begin position="140"/>
        <end position="157"/>
    </location>
</feature>
<sequence>MERLHRTSANDCVAQLRSLYHHPQNVGLPYLTRSSPILLSAMARRDSRGSPLTETLPTGPSQVADSNDGAMVVSTDLPAVSIIDAPVVDHPPDSVESLNTDEDTPHETHIPAVVLSGETPGPQIALSTIEPAAVEQASIHSHEADAAADEPAEKAPETAEPIIHAPVDEPAGEAAEDKEVKKEEEESSHPNGNGVVDPTPAVADKDETSPAVEQGTSSSPGVVRPYLSISNPPLSP</sequence>
<proteinExistence type="predicted"/>
<name>A0ABR3JZ47_9AGAR</name>
<feature type="compositionally biased region" description="Polar residues" evidence="1">
    <location>
        <begin position="50"/>
        <end position="65"/>
    </location>
</feature>
<evidence type="ECO:0000313" key="2">
    <source>
        <dbReference type="EMBL" id="KAL0960386.1"/>
    </source>
</evidence>